<feature type="domain" description="HTH cro/C1-type" evidence="1">
    <location>
        <begin position="38"/>
        <end position="85"/>
    </location>
</feature>
<dbReference type="SMART" id="SM00530">
    <property type="entry name" value="HTH_XRE"/>
    <property type="match status" value="1"/>
</dbReference>
<keyword evidence="2" id="KW-0238">DNA-binding</keyword>
<evidence type="ECO:0000313" key="2">
    <source>
        <dbReference type="EMBL" id="GII28260.1"/>
    </source>
</evidence>
<dbReference type="InterPro" id="IPR010982">
    <property type="entry name" value="Lambda_DNA-bd_dom_sf"/>
</dbReference>
<dbReference type="Gene3D" id="1.10.260.40">
    <property type="entry name" value="lambda repressor-like DNA-binding domains"/>
    <property type="match status" value="1"/>
</dbReference>
<evidence type="ECO:0000259" key="1">
    <source>
        <dbReference type="PROSITE" id="PS50943"/>
    </source>
</evidence>
<sequence length="275" mass="30369">MSEQRNTELGDFLRSRRAALAPAESGVPIYGTVRRVPGLRREEVALLAGVSVNYYARIEQGESHQMSESVVEAIANALRLDDNERLHLLRLAWPGQRAQRDPGPEKIRDSLLALVESNSEQAALIVGRYMDLLGANRLGYALFGLTQGQRPNLAKQVVLEPAMRDLMVNWADQVRNVAAYLRMATGDLSDDTQLAELIGELSIKSSEFARFWAVHPVSQCTNGVYELDHPMVGRLTLNEETLGLGENSGQRIIFLGAAHGSDSAQRLRLLDSLIP</sequence>
<reference evidence="2 3" key="1">
    <citation type="submission" date="2021-01" db="EMBL/GenBank/DDBJ databases">
        <title>Whole genome shotgun sequence of Planotetraspora mira NBRC 15435.</title>
        <authorList>
            <person name="Komaki H."/>
            <person name="Tamura T."/>
        </authorList>
    </citation>
    <scope>NUCLEOTIDE SEQUENCE [LARGE SCALE GENOMIC DNA]</scope>
    <source>
        <strain evidence="2 3">NBRC 15435</strain>
    </source>
</reference>
<dbReference type="RefSeq" id="WP_203952315.1">
    <property type="nucleotide sequence ID" value="NZ_BOOO01000008.1"/>
</dbReference>
<proteinExistence type="predicted"/>
<evidence type="ECO:0000313" key="3">
    <source>
        <dbReference type="Proteomes" id="UP000650628"/>
    </source>
</evidence>
<keyword evidence="3" id="KW-1185">Reference proteome</keyword>
<dbReference type="Pfam" id="PF13560">
    <property type="entry name" value="HTH_31"/>
    <property type="match status" value="1"/>
</dbReference>
<dbReference type="InterPro" id="IPR041413">
    <property type="entry name" value="MLTR_LBD"/>
</dbReference>
<gene>
    <name evidence="2" type="ORF">Pmi06nite_17020</name>
</gene>
<dbReference type="EMBL" id="BOOO01000008">
    <property type="protein sequence ID" value="GII28260.1"/>
    <property type="molecule type" value="Genomic_DNA"/>
</dbReference>
<dbReference type="InterPro" id="IPR001387">
    <property type="entry name" value="Cro/C1-type_HTH"/>
</dbReference>
<dbReference type="SUPFAM" id="SSF47413">
    <property type="entry name" value="lambda repressor-like DNA-binding domains"/>
    <property type="match status" value="1"/>
</dbReference>
<accession>A0A8J3TW39</accession>
<dbReference type="PANTHER" id="PTHR35010:SF2">
    <property type="entry name" value="BLL4672 PROTEIN"/>
    <property type="match status" value="1"/>
</dbReference>
<name>A0A8J3TW39_9ACTN</name>
<organism evidence="2 3">
    <name type="scientific">Planotetraspora mira</name>
    <dbReference type="NCBI Taxonomy" id="58121"/>
    <lineage>
        <taxon>Bacteria</taxon>
        <taxon>Bacillati</taxon>
        <taxon>Actinomycetota</taxon>
        <taxon>Actinomycetes</taxon>
        <taxon>Streptosporangiales</taxon>
        <taxon>Streptosporangiaceae</taxon>
        <taxon>Planotetraspora</taxon>
    </lineage>
</organism>
<dbReference type="Gene3D" id="3.30.450.180">
    <property type="match status" value="1"/>
</dbReference>
<protein>
    <submittedName>
        <fullName evidence="2">DNA-binding protein</fullName>
    </submittedName>
</protein>
<dbReference type="PROSITE" id="PS50943">
    <property type="entry name" value="HTH_CROC1"/>
    <property type="match status" value="1"/>
</dbReference>
<dbReference type="Proteomes" id="UP000650628">
    <property type="component" value="Unassembled WGS sequence"/>
</dbReference>
<dbReference type="Pfam" id="PF17765">
    <property type="entry name" value="MLTR_LBD"/>
    <property type="match status" value="1"/>
</dbReference>
<dbReference type="CDD" id="cd00093">
    <property type="entry name" value="HTH_XRE"/>
    <property type="match status" value="1"/>
</dbReference>
<dbReference type="AlphaFoldDB" id="A0A8J3TW39"/>
<comment type="caution">
    <text evidence="2">The sequence shown here is derived from an EMBL/GenBank/DDBJ whole genome shotgun (WGS) entry which is preliminary data.</text>
</comment>
<dbReference type="PANTHER" id="PTHR35010">
    <property type="entry name" value="BLL4672 PROTEIN-RELATED"/>
    <property type="match status" value="1"/>
</dbReference>
<dbReference type="GO" id="GO:0003677">
    <property type="term" value="F:DNA binding"/>
    <property type="evidence" value="ECO:0007669"/>
    <property type="project" value="UniProtKB-KW"/>
</dbReference>